<feature type="transmembrane region" description="Helical" evidence="1">
    <location>
        <begin position="6"/>
        <end position="26"/>
    </location>
</feature>
<gene>
    <name evidence="2" type="ORF">HRQ91_05865</name>
</gene>
<organism evidence="2 3">
    <name type="scientific">Treponema parvum</name>
    <dbReference type="NCBI Taxonomy" id="138851"/>
    <lineage>
        <taxon>Bacteria</taxon>
        <taxon>Pseudomonadati</taxon>
        <taxon>Spirochaetota</taxon>
        <taxon>Spirochaetia</taxon>
        <taxon>Spirochaetales</taxon>
        <taxon>Treponemataceae</taxon>
        <taxon>Treponema</taxon>
    </lineage>
</organism>
<dbReference type="Proteomes" id="UP000671908">
    <property type="component" value="Chromosome"/>
</dbReference>
<dbReference type="KEGG" id="tpav:HRQ91_05865"/>
<dbReference type="AlphaFoldDB" id="A0A975F418"/>
<keyword evidence="1" id="KW-1133">Transmembrane helix</keyword>
<dbReference type="EMBL" id="CP054142">
    <property type="protein sequence ID" value="QTQ14016.1"/>
    <property type="molecule type" value="Genomic_DNA"/>
</dbReference>
<sequence length="184" mass="21189">MNGFFYYLLISSAVLVYGIGFDRLLFINKRIKPLAYDFLKIFVSVELTTILSKIFTDTVLFRLSMCELFPFFTLLIYFIMLTGFNLLFYKKLYVSCKEFPLVFLFSLLSIYESSSVLGSAVIGAACVFSFSIIHLLIVSLKKRFSFFKPPVNIDTISLFYINMAIILIAVSAWNISWLNPEVFL</sequence>
<protein>
    <submittedName>
        <fullName evidence="2">Uncharacterized protein</fullName>
    </submittedName>
</protein>
<evidence type="ECO:0000313" key="2">
    <source>
        <dbReference type="EMBL" id="QTQ14016.1"/>
    </source>
</evidence>
<name>A0A975F418_9SPIR</name>
<feature type="transmembrane region" description="Helical" evidence="1">
    <location>
        <begin position="68"/>
        <end position="87"/>
    </location>
</feature>
<keyword evidence="1" id="KW-0472">Membrane</keyword>
<evidence type="ECO:0000256" key="1">
    <source>
        <dbReference type="SAM" id="Phobius"/>
    </source>
</evidence>
<keyword evidence="3" id="KW-1185">Reference proteome</keyword>
<reference evidence="2 3" key="1">
    <citation type="journal article" date="2021" name="Microbiol. Resour. Announc.">
        <title>Complete Genome Sequences of Three Human Oral Treponema parvum Isolates.</title>
        <authorList>
            <person name="Zeng H."/>
            <person name="Watt R.M."/>
        </authorList>
    </citation>
    <scope>NUCLEOTIDE SEQUENCE [LARGE SCALE GENOMIC DNA]</scope>
    <source>
        <strain evidence="2 3">ATCC 700770</strain>
    </source>
</reference>
<accession>A0A975F418</accession>
<feature type="transmembrane region" description="Helical" evidence="1">
    <location>
        <begin position="158"/>
        <end position="178"/>
    </location>
</feature>
<feature type="transmembrane region" description="Helical" evidence="1">
    <location>
        <begin position="117"/>
        <end position="137"/>
    </location>
</feature>
<keyword evidence="1" id="KW-0812">Transmembrane</keyword>
<evidence type="ECO:0000313" key="3">
    <source>
        <dbReference type="Proteomes" id="UP000671908"/>
    </source>
</evidence>
<proteinExistence type="predicted"/>
<dbReference type="RefSeq" id="WP_210118712.1">
    <property type="nucleotide sequence ID" value="NZ_CP054142.1"/>
</dbReference>